<keyword evidence="3" id="KW-0732">Signal</keyword>
<evidence type="ECO:0000256" key="2">
    <source>
        <dbReference type="SAM" id="Phobius"/>
    </source>
</evidence>
<feature type="chain" id="PRO_5007843358" evidence="3">
    <location>
        <begin position="21"/>
        <end position="449"/>
    </location>
</feature>
<keyword evidence="2" id="KW-0472">Membrane</keyword>
<dbReference type="InParanoid" id="A0A163JM47"/>
<feature type="compositionally biased region" description="Low complexity" evidence="1">
    <location>
        <begin position="379"/>
        <end position="397"/>
    </location>
</feature>
<evidence type="ECO:0000313" key="4">
    <source>
        <dbReference type="EMBL" id="SAM00352.1"/>
    </source>
</evidence>
<feature type="region of interest" description="Disordered" evidence="1">
    <location>
        <begin position="138"/>
        <end position="184"/>
    </location>
</feature>
<name>A0A163JM47_ABSGL</name>
<keyword evidence="2" id="KW-0812">Transmembrane</keyword>
<evidence type="ECO:0000313" key="5">
    <source>
        <dbReference type="Proteomes" id="UP000078561"/>
    </source>
</evidence>
<feature type="compositionally biased region" description="Low complexity" evidence="1">
    <location>
        <begin position="151"/>
        <end position="174"/>
    </location>
</feature>
<sequence length="449" mass="48874">MIRVVYYLLTLLWLARISFQQEVVDDGNDDDDTCSYISGQNCNSDGICKYCAMCLQSSCILSKTVGTPVCNTTQFGTTNTYDWYGYCLSSGNDNSGDYCATSTECYQYRRNNSSSTSNIWKSLTCDPTSCLLVTDKGQPAPSPGALPPNDNPSASSSNNNNNNNHNNDPSASHPPFEPHHQNEEHNPTAIALSVTCTLIFVSVLAWLFRLWKRSRYWLPPFLKQLMPPALSSSSTSIPSSAPPSFRSTAAAPAAAPEMTCITPADGSHQQHRLVTASRTSSRSSNNIGGEPLPSYFSPDPSPPKYEHAIVTQIRGLLEDSNYHYQASTSSSMNVDHHTTEDSMAMDHYTSEFPQPMWVPIYFAPNHTSFSLGRLRHHPSSPSSSRLANNNNNNNSGRRNLEHSEQDLGASSAVGSSMIAGVSATSIASTSLSTTSSSSMPSAQQTHQDH</sequence>
<feature type="region of interest" description="Disordered" evidence="1">
    <location>
        <begin position="276"/>
        <end position="301"/>
    </location>
</feature>
<evidence type="ECO:0000256" key="1">
    <source>
        <dbReference type="SAM" id="MobiDB-lite"/>
    </source>
</evidence>
<feature type="compositionally biased region" description="Pro residues" evidence="1">
    <location>
        <begin position="140"/>
        <end position="150"/>
    </location>
</feature>
<proteinExistence type="predicted"/>
<keyword evidence="5" id="KW-1185">Reference proteome</keyword>
<feature type="compositionally biased region" description="Low complexity" evidence="1">
    <location>
        <begin position="427"/>
        <end position="442"/>
    </location>
</feature>
<accession>A0A163JM47</accession>
<feature type="compositionally biased region" description="Low complexity" evidence="1">
    <location>
        <begin position="276"/>
        <end position="286"/>
    </location>
</feature>
<keyword evidence="2" id="KW-1133">Transmembrane helix</keyword>
<reference evidence="4" key="1">
    <citation type="submission" date="2016-04" db="EMBL/GenBank/DDBJ databases">
        <authorList>
            <person name="Evans L.H."/>
            <person name="Alamgir A."/>
            <person name="Owens N."/>
            <person name="Weber N.D."/>
            <person name="Virtaneva K."/>
            <person name="Barbian K."/>
            <person name="Babar A."/>
            <person name="Rosenke K."/>
        </authorList>
    </citation>
    <scope>NUCLEOTIDE SEQUENCE [LARGE SCALE GENOMIC DNA]</scope>
    <source>
        <strain evidence="4">CBS 101.48</strain>
    </source>
</reference>
<organism evidence="4">
    <name type="scientific">Absidia glauca</name>
    <name type="common">Pin mould</name>
    <dbReference type="NCBI Taxonomy" id="4829"/>
    <lineage>
        <taxon>Eukaryota</taxon>
        <taxon>Fungi</taxon>
        <taxon>Fungi incertae sedis</taxon>
        <taxon>Mucoromycota</taxon>
        <taxon>Mucoromycotina</taxon>
        <taxon>Mucoromycetes</taxon>
        <taxon>Mucorales</taxon>
        <taxon>Cunninghamellaceae</taxon>
        <taxon>Absidia</taxon>
    </lineage>
</organism>
<gene>
    <name evidence="4" type="primary">ABSGL_06033.1 scaffold 7611</name>
</gene>
<dbReference type="AlphaFoldDB" id="A0A163JM47"/>
<dbReference type="OrthoDB" id="2259910at2759"/>
<protein>
    <submittedName>
        <fullName evidence="4">Uncharacterized protein</fullName>
    </submittedName>
</protein>
<dbReference type="EMBL" id="LT553181">
    <property type="protein sequence ID" value="SAM00352.1"/>
    <property type="molecule type" value="Genomic_DNA"/>
</dbReference>
<feature type="region of interest" description="Disordered" evidence="1">
    <location>
        <begin position="427"/>
        <end position="449"/>
    </location>
</feature>
<feature type="region of interest" description="Disordered" evidence="1">
    <location>
        <begin position="372"/>
        <end position="411"/>
    </location>
</feature>
<feature type="transmembrane region" description="Helical" evidence="2">
    <location>
        <begin position="189"/>
        <end position="208"/>
    </location>
</feature>
<feature type="signal peptide" evidence="3">
    <location>
        <begin position="1"/>
        <end position="20"/>
    </location>
</feature>
<evidence type="ECO:0000256" key="3">
    <source>
        <dbReference type="SAM" id="SignalP"/>
    </source>
</evidence>
<dbReference type="Proteomes" id="UP000078561">
    <property type="component" value="Unassembled WGS sequence"/>
</dbReference>